<dbReference type="OrthoDB" id="6647884at2"/>
<keyword evidence="1" id="KW-0472">Membrane</keyword>
<dbReference type="RefSeq" id="WP_066891837.1">
    <property type="nucleotide sequence ID" value="NZ_JAKREH010000010.1"/>
</dbReference>
<evidence type="ECO:0000256" key="1">
    <source>
        <dbReference type="SAM" id="Phobius"/>
    </source>
</evidence>
<reference evidence="2 3" key="1">
    <citation type="submission" date="2016-06" db="EMBL/GenBank/DDBJ databases">
        <title>Draft genome of Moraxella nonliquefaciens CCUG 60284.</title>
        <authorList>
            <person name="Salva-Serra F."/>
            <person name="Engstrom-Jakobsson H."/>
            <person name="Thorell K."/>
            <person name="Gonzales-Siles L."/>
            <person name="Karlsson R."/>
            <person name="Boulund F."/>
            <person name="Engstrand L."/>
            <person name="Kristiansson E."/>
            <person name="Moore E."/>
        </authorList>
    </citation>
    <scope>NUCLEOTIDE SEQUENCE [LARGE SCALE GENOMIC DNA]</scope>
    <source>
        <strain evidence="2 3">CCUG 60284</strain>
    </source>
</reference>
<gene>
    <name evidence="2" type="ORF">A9Z60_05640</name>
</gene>
<sequence length="93" mass="10866">MFAFLINLIIIAIVMKIFFKLMYPKPPKHLSPTADDDTSIRQCDYCGHELATYRGILHKGADDERELFFCNDEHERGYFRGDIYEADDDKSTK</sequence>
<keyword evidence="1" id="KW-1133">Transmembrane helix</keyword>
<dbReference type="Proteomes" id="UP000092671">
    <property type="component" value="Unassembled WGS sequence"/>
</dbReference>
<name>A0A1B8PM37_MORNO</name>
<proteinExistence type="predicted"/>
<accession>A0A1B8PM37</accession>
<keyword evidence="1" id="KW-0812">Transmembrane</keyword>
<evidence type="ECO:0000313" key="2">
    <source>
        <dbReference type="EMBL" id="OBX52048.1"/>
    </source>
</evidence>
<dbReference type="AlphaFoldDB" id="A0A1B8PM37"/>
<comment type="caution">
    <text evidence="2">The sequence shown here is derived from an EMBL/GenBank/DDBJ whole genome shotgun (WGS) entry which is preliminary data.</text>
</comment>
<evidence type="ECO:0000313" key="3">
    <source>
        <dbReference type="Proteomes" id="UP000092671"/>
    </source>
</evidence>
<protein>
    <submittedName>
        <fullName evidence="2">Uncharacterized protein</fullName>
    </submittedName>
</protein>
<dbReference type="EMBL" id="LZDN01000002">
    <property type="protein sequence ID" value="OBX52048.1"/>
    <property type="molecule type" value="Genomic_DNA"/>
</dbReference>
<organism evidence="2 3">
    <name type="scientific">Moraxella nonliquefaciens</name>
    <dbReference type="NCBI Taxonomy" id="478"/>
    <lineage>
        <taxon>Bacteria</taxon>
        <taxon>Pseudomonadati</taxon>
        <taxon>Pseudomonadota</taxon>
        <taxon>Gammaproteobacteria</taxon>
        <taxon>Moraxellales</taxon>
        <taxon>Moraxellaceae</taxon>
        <taxon>Moraxella</taxon>
    </lineage>
</organism>
<feature type="transmembrane region" description="Helical" evidence="1">
    <location>
        <begin position="6"/>
        <end position="23"/>
    </location>
</feature>